<accession>A0A0F9V0U0</accession>
<comment type="caution">
    <text evidence="1">The sequence shown here is derived from an EMBL/GenBank/DDBJ whole genome shotgun (WGS) entry which is preliminary data.</text>
</comment>
<reference evidence="1" key="1">
    <citation type="journal article" date="2015" name="Nature">
        <title>Complex archaea that bridge the gap between prokaryotes and eukaryotes.</title>
        <authorList>
            <person name="Spang A."/>
            <person name="Saw J.H."/>
            <person name="Jorgensen S.L."/>
            <person name="Zaremba-Niedzwiedzka K."/>
            <person name="Martijn J."/>
            <person name="Lind A.E."/>
            <person name="van Eijk R."/>
            <person name="Schleper C."/>
            <person name="Guy L."/>
            <person name="Ettema T.J."/>
        </authorList>
    </citation>
    <scope>NUCLEOTIDE SEQUENCE</scope>
</reference>
<dbReference type="EMBL" id="LAZR01000725">
    <property type="protein sequence ID" value="KKN59473.1"/>
    <property type="molecule type" value="Genomic_DNA"/>
</dbReference>
<gene>
    <name evidence="1" type="ORF">LCGC14_0541850</name>
</gene>
<organism evidence="1">
    <name type="scientific">marine sediment metagenome</name>
    <dbReference type="NCBI Taxonomy" id="412755"/>
    <lineage>
        <taxon>unclassified sequences</taxon>
        <taxon>metagenomes</taxon>
        <taxon>ecological metagenomes</taxon>
    </lineage>
</organism>
<name>A0A0F9V0U0_9ZZZZ</name>
<sequence length="68" mass="8090">MEESQYRIGKICVHEIDTNTVKLKRGFSQGQCKKCGMTLTRMYWIESNPTRTRGHFTKKQRRKRKLNG</sequence>
<proteinExistence type="predicted"/>
<protein>
    <submittedName>
        <fullName evidence="1">Uncharacterized protein</fullName>
    </submittedName>
</protein>
<evidence type="ECO:0000313" key="1">
    <source>
        <dbReference type="EMBL" id="KKN59473.1"/>
    </source>
</evidence>
<dbReference type="AlphaFoldDB" id="A0A0F9V0U0"/>